<protein>
    <submittedName>
        <fullName evidence="1">Putative secreted protein</fullName>
    </submittedName>
</protein>
<reference evidence="1" key="1">
    <citation type="submission" date="2018-01" db="EMBL/GenBank/DDBJ databases">
        <title>An insight into the sialome of Amazonian anophelines.</title>
        <authorList>
            <person name="Ribeiro J.M."/>
            <person name="Scarpassa V."/>
            <person name="Calvo E."/>
        </authorList>
    </citation>
    <scope>NUCLEOTIDE SEQUENCE</scope>
    <source>
        <tissue evidence="1">Salivary glands</tissue>
    </source>
</reference>
<organism evidence="1">
    <name type="scientific">Anopheles marajoara</name>
    <dbReference type="NCBI Taxonomy" id="58244"/>
    <lineage>
        <taxon>Eukaryota</taxon>
        <taxon>Metazoa</taxon>
        <taxon>Ecdysozoa</taxon>
        <taxon>Arthropoda</taxon>
        <taxon>Hexapoda</taxon>
        <taxon>Insecta</taxon>
        <taxon>Pterygota</taxon>
        <taxon>Neoptera</taxon>
        <taxon>Endopterygota</taxon>
        <taxon>Diptera</taxon>
        <taxon>Nematocera</taxon>
        <taxon>Culicoidea</taxon>
        <taxon>Culicidae</taxon>
        <taxon>Anophelinae</taxon>
        <taxon>Anopheles</taxon>
    </lineage>
</organism>
<name>A0A2M4CDT1_9DIPT</name>
<evidence type="ECO:0000313" key="1">
    <source>
        <dbReference type="EMBL" id="MBW63506.1"/>
    </source>
</evidence>
<dbReference type="EMBL" id="GGFJ01014365">
    <property type="protein sequence ID" value="MBW63506.1"/>
    <property type="molecule type" value="Transcribed_RNA"/>
</dbReference>
<accession>A0A2M4CDT1</accession>
<sequence>MCTTLLCFVTVGASLIVSQVARQDTPLSFPRRDRRMRCDERGLFSTLLAHRFRPLSVVVGCFVWVRCALWF</sequence>
<proteinExistence type="predicted"/>
<dbReference type="AlphaFoldDB" id="A0A2M4CDT1"/>